<sequence>MTYADLVRPAPRRRAETALRRPLRGGVVAGIAVPVAVLGHVAGGGRPPGWGHALAMAAAAWVLATAASRGRLRLRPVLAVLIGVQGLAHVWCSLLGGPAHVQVLPMVLGHVAATAAAAALLLRGDRALRRLHAVVLAGAVRRIRYAARPVVAIRPGPTHAVVPPTAGISPIAALRGCVSRRGPPVAC</sequence>
<feature type="transmembrane region" description="Helical" evidence="1">
    <location>
        <begin position="103"/>
        <end position="122"/>
    </location>
</feature>
<dbReference type="AlphaFoldDB" id="A0A2M9B637"/>
<feature type="transmembrane region" description="Helical" evidence="1">
    <location>
        <begin position="49"/>
        <end position="66"/>
    </location>
</feature>
<comment type="caution">
    <text evidence="2">The sequence shown here is derived from an EMBL/GenBank/DDBJ whole genome shotgun (WGS) entry which is preliminary data.</text>
</comment>
<keyword evidence="1" id="KW-1133">Transmembrane helix</keyword>
<dbReference type="Proteomes" id="UP000230842">
    <property type="component" value="Unassembled WGS sequence"/>
</dbReference>
<name>A0A2M9B637_9ACTN</name>
<evidence type="ECO:0000313" key="3">
    <source>
        <dbReference type="Proteomes" id="UP000230842"/>
    </source>
</evidence>
<feature type="transmembrane region" description="Helical" evidence="1">
    <location>
        <begin position="22"/>
        <end position="43"/>
    </location>
</feature>
<evidence type="ECO:0000256" key="1">
    <source>
        <dbReference type="SAM" id="Phobius"/>
    </source>
</evidence>
<keyword evidence="1" id="KW-0472">Membrane</keyword>
<keyword evidence="1" id="KW-0812">Transmembrane</keyword>
<dbReference type="EMBL" id="PGEZ01000002">
    <property type="protein sequence ID" value="PJJ53398.1"/>
    <property type="molecule type" value="Genomic_DNA"/>
</dbReference>
<reference evidence="2 3" key="1">
    <citation type="submission" date="2017-11" db="EMBL/GenBank/DDBJ databases">
        <title>Genomic Encyclopedia of Archaeal and Bacterial Type Strains, Phase II (KMG-II): From Individual Species to Whole Genera.</title>
        <authorList>
            <person name="Goeker M."/>
        </authorList>
    </citation>
    <scope>NUCLEOTIDE SEQUENCE [LARGE SCALE GENOMIC DNA]</scope>
    <source>
        <strain evidence="2 3">DSM 27763</strain>
    </source>
</reference>
<organism evidence="2 3">
    <name type="scientific">Mumia flava</name>
    <dbReference type="NCBI Taxonomy" id="1348852"/>
    <lineage>
        <taxon>Bacteria</taxon>
        <taxon>Bacillati</taxon>
        <taxon>Actinomycetota</taxon>
        <taxon>Actinomycetes</taxon>
        <taxon>Propionibacteriales</taxon>
        <taxon>Nocardioidaceae</taxon>
        <taxon>Mumia</taxon>
    </lineage>
</organism>
<accession>A0A2M9B637</accession>
<proteinExistence type="predicted"/>
<keyword evidence="3" id="KW-1185">Reference proteome</keyword>
<evidence type="ECO:0000313" key="2">
    <source>
        <dbReference type="EMBL" id="PJJ53398.1"/>
    </source>
</evidence>
<gene>
    <name evidence="2" type="ORF">CLV56_2887</name>
</gene>
<protein>
    <submittedName>
        <fullName evidence="2">Uncharacterized protein</fullName>
    </submittedName>
</protein>
<feature type="transmembrane region" description="Helical" evidence="1">
    <location>
        <begin position="78"/>
        <end position="97"/>
    </location>
</feature>